<name>H1VRL7_COLHI</name>
<protein>
    <submittedName>
        <fullName evidence="1">Uncharacterized protein</fullName>
    </submittedName>
</protein>
<gene>
    <name evidence="1" type="ORF">CH063_12744</name>
</gene>
<dbReference type="HOGENOM" id="CLU_1749524_0_0_1"/>
<dbReference type="AlphaFoldDB" id="H1VRL7"/>
<sequence>MYTKDKVIKGMLLNAFTTVRDFLGSEVIITTLGGGRERNSQGDLVRVREARPFILPSCHAASETNVPIGIILGLPVEIKHSFNVLAFFIITDIWSEKDDRGFDIHKIRLEKTNPAGAAGVSNIPSGLHQVQTIFQADVHPGMDLLECRV</sequence>
<evidence type="ECO:0000313" key="2">
    <source>
        <dbReference type="Proteomes" id="UP000007174"/>
    </source>
</evidence>
<organism evidence="1 2">
    <name type="scientific">Colletotrichum higginsianum (strain IMI 349063)</name>
    <name type="common">Crucifer anthracnose fungus</name>
    <dbReference type="NCBI Taxonomy" id="759273"/>
    <lineage>
        <taxon>Eukaryota</taxon>
        <taxon>Fungi</taxon>
        <taxon>Dikarya</taxon>
        <taxon>Ascomycota</taxon>
        <taxon>Pezizomycotina</taxon>
        <taxon>Sordariomycetes</taxon>
        <taxon>Hypocreomycetidae</taxon>
        <taxon>Glomerellales</taxon>
        <taxon>Glomerellaceae</taxon>
        <taxon>Colletotrichum</taxon>
        <taxon>Colletotrichum destructivum species complex</taxon>
    </lineage>
</organism>
<reference evidence="2" key="1">
    <citation type="journal article" date="2012" name="Nat. Genet.">
        <title>Lifestyle transitions in plant pathogenic Colletotrichum fungi deciphered by genome and transcriptome analyses.</title>
        <authorList>
            <person name="O'Connell R.J."/>
            <person name="Thon M.R."/>
            <person name="Hacquard S."/>
            <person name="Amyotte S.G."/>
            <person name="Kleemann J."/>
            <person name="Torres M.F."/>
            <person name="Damm U."/>
            <person name="Buiate E.A."/>
            <person name="Epstein L."/>
            <person name="Alkan N."/>
            <person name="Altmueller J."/>
            <person name="Alvarado-Balderrama L."/>
            <person name="Bauser C.A."/>
            <person name="Becker C."/>
            <person name="Birren B.W."/>
            <person name="Chen Z."/>
            <person name="Choi J."/>
            <person name="Crouch J.A."/>
            <person name="Duvick J.P."/>
            <person name="Farman M.A."/>
            <person name="Gan P."/>
            <person name="Heiman D."/>
            <person name="Henrissat B."/>
            <person name="Howard R.J."/>
            <person name="Kabbage M."/>
            <person name="Koch C."/>
            <person name="Kracher B."/>
            <person name="Kubo Y."/>
            <person name="Law A.D."/>
            <person name="Lebrun M.-H."/>
            <person name="Lee Y.-H."/>
            <person name="Miyara I."/>
            <person name="Moore N."/>
            <person name="Neumann U."/>
            <person name="Nordstroem K."/>
            <person name="Panaccione D.G."/>
            <person name="Panstruga R."/>
            <person name="Place M."/>
            <person name="Proctor R.H."/>
            <person name="Prusky D."/>
            <person name="Rech G."/>
            <person name="Reinhardt R."/>
            <person name="Rollins J.A."/>
            <person name="Rounsley S."/>
            <person name="Schardl C.L."/>
            <person name="Schwartz D.C."/>
            <person name="Shenoy N."/>
            <person name="Shirasu K."/>
            <person name="Sikhakolli U.R."/>
            <person name="Stueber K."/>
            <person name="Sukno S.A."/>
            <person name="Sweigard J.A."/>
            <person name="Takano Y."/>
            <person name="Takahara H."/>
            <person name="Trail F."/>
            <person name="van der Does H.C."/>
            <person name="Voll L.M."/>
            <person name="Will I."/>
            <person name="Young S."/>
            <person name="Zeng Q."/>
            <person name="Zhang J."/>
            <person name="Zhou S."/>
            <person name="Dickman M.B."/>
            <person name="Schulze-Lefert P."/>
            <person name="Ver Loren van Themaat E."/>
            <person name="Ma L.-J."/>
            <person name="Vaillancourt L.J."/>
        </authorList>
    </citation>
    <scope>NUCLEOTIDE SEQUENCE [LARGE SCALE GENOMIC DNA]</scope>
    <source>
        <strain evidence="2">IMI 349063</strain>
    </source>
</reference>
<proteinExistence type="predicted"/>
<accession>H1VRL7</accession>
<evidence type="ECO:0000313" key="1">
    <source>
        <dbReference type="EMBL" id="CCF42873.1"/>
    </source>
</evidence>
<dbReference type="Proteomes" id="UP000007174">
    <property type="component" value="Unassembled WGS sequence"/>
</dbReference>
<dbReference type="STRING" id="759273.H1VRL7"/>
<dbReference type="eggNOG" id="ENOG502RPM7">
    <property type="taxonomic scope" value="Eukaryota"/>
</dbReference>
<dbReference type="EMBL" id="CACQ02005702">
    <property type="protein sequence ID" value="CCF42873.1"/>
    <property type="molecule type" value="Genomic_DNA"/>
</dbReference>
<dbReference type="VEuPathDB" id="FungiDB:CH63R_07413"/>